<dbReference type="EMBL" id="CP000758">
    <property type="protein sequence ID" value="ABS14530.1"/>
    <property type="molecule type" value="Genomic_DNA"/>
</dbReference>
<dbReference type="AlphaFoldDB" id="A6WZX6"/>
<keyword evidence="2" id="KW-1185">Reference proteome</keyword>
<sequence>MSTRLATKIGGVQVLAVCKRHGRQNQNAIWFSAAMKVEKRGRFLRPLHSWHSMAGLIVNVRRTKRTQILCQIFRFVHFEAQNNSEYLYSIEAWEKLFSLAEKCARASHPIAKF</sequence>
<dbReference type="STRING" id="439375.Oant_1814"/>
<proteinExistence type="predicted"/>
<organism evidence="1 2">
    <name type="scientific">Brucella anthropi (strain ATCC 49188 / DSM 6882 / CCUG 24695 / JCM 21032 / LMG 3331 / NBRC 15819 / NCTC 12168 / Alc 37)</name>
    <name type="common">Ochrobactrum anthropi</name>
    <dbReference type="NCBI Taxonomy" id="439375"/>
    <lineage>
        <taxon>Bacteria</taxon>
        <taxon>Pseudomonadati</taxon>
        <taxon>Pseudomonadota</taxon>
        <taxon>Alphaproteobacteria</taxon>
        <taxon>Hyphomicrobiales</taxon>
        <taxon>Brucellaceae</taxon>
        <taxon>Brucella/Ochrobactrum group</taxon>
        <taxon>Brucella</taxon>
    </lineage>
</organism>
<gene>
    <name evidence="1" type="ordered locus">Oant_1814</name>
</gene>
<dbReference type="HOGENOM" id="CLU_2130872_0_0_5"/>
<reference evidence="1 2" key="1">
    <citation type="journal article" date="2011" name="J. Bacteriol.">
        <title>Genome of Ochrobactrum anthropi ATCC 49188 T, a versatile opportunistic pathogen and symbiont of several eukaryotic hosts.</title>
        <authorList>
            <person name="Chain P.S."/>
            <person name="Lang D.M."/>
            <person name="Comerci D.J."/>
            <person name="Malfatti S.A."/>
            <person name="Vergez L.M."/>
            <person name="Shin M."/>
            <person name="Ugalde R.A."/>
            <person name="Garcia E."/>
            <person name="Tolmasky M.E."/>
        </authorList>
    </citation>
    <scope>NUCLEOTIDE SEQUENCE [LARGE SCALE GENOMIC DNA]</scope>
    <source>
        <strain evidence="2">ATCC 49188 / DSM 6882 / CCUG 24695 / JCM 21032 / LMG 3331 / NBRC 15819 / NCTC 12168 / Alc 37</strain>
    </source>
</reference>
<accession>A6WZX6</accession>
<evidence type="ECO:0000313" key="2">
    <source>
        <dbReference type="Proteomes" id="UP000002301"/>
    </source>
</evidence>
<name>A6WZX6_BRUA4</name>
<dbReference type="Proteomes" id="UP000002301">
    <property type="component" value="Chromosome 1"/>
</dbReference>
<evidence type="ECO:0000313" key="1">
    <source>
        <dbReference type="EMBL" id="ABS14530.1"/>
    </source>
</evidence>
<protein>
    <submittedName>
        <fullName evidence="1">Uncharacterized protein</fullName>
    </submittedName>
</protein>
<dbReference type="KEGG" id="oan:Oant_1814"/>